<proteinExistence type="predicted"/>
<dbReference type="Proteomes" id="UP000199800">
    <property type="component" value="Unassembled WGS sequence"/>
</dbReference>
<evidence type="ECO:0000313" key="2">
    <source>
        <dbReference type="EMBL" id="SES78637.1"/>
    </source>
</evidence>
<feature type="transmembrane region" description="Helical" evidence="1">
    <location>
        <begin position="193"/>
        <end position="217"/>
    </location>
</feature>
<dbReference type="RefSeq" id="WP_092476227.1">
    <property type="nucleotide sequence ID" value="NZ_FOHN01000003.1"/>
</dbReference>
<feature type="transmembrane region" description="Helical" evidence="1">
    <location>
        <begin position="105"/>
        <end position="127"/>
    </location>
</feature>
<organism evidence="2 3">
    <name type="scientific">[Clostridium] polysaccharolyticum</name>
    <dbReference type="NCBI Taxonomy" id="29364"/>
    <lineage>
        <taxon>Bacteria</taxon>
        <taxon>Bacillati</taxon>
        <taxon>Bacillota</taxon>
        <taxon>Clostridia</taxon>
        <taxon>Lachnospirales</taxon>
        <taxon>Lachnospiraceae</taxon>
    </lineage>
</organism>
<keyword evidence="1" id="KW-1133">Transmembrane helix</keyword>
<feature type="transmembrane region" description="Helical" evidence="1">
    <location>
        <begin position="47"/>
        <end position="70"/>
    </location>
</feature>
<reference evidence="2 3" key="1">
    <citation type="submission" date="2016-10" db="EMBL/GenBank/DDBJ databases">
        <authorList>
            <person name="de Groot N.N."/>
        </authorList>
    </citation>
    <scope>NUCLEOTIDE SEQUENCE [LARGE SCALE GENOMIC DNA]</scope>
    <source>
        <strain evidence="2 3">DSM 1801</strain>
    </source>
</reference>
<dbReference type="PROSITE" id="PS51257">
    <property type="entry name" value="PROKAR_LIPOPROTEIN"/>
    <property type="match status" value="1"/>
</dbReference>
<evidence type="ECO:0000256" key="1">
    <source>
        <dbReference type="SAM" id="Phobius"/>
    </source>
</evidence>
<evidence type="ECO:0000313" key="3">
    <source>
        <dbReference type="Proteomes" id="UP000199800"/>
    </source>
</evidence>
<feature type="transmembrane region" description="Helical" evidence="1">
    <location>
        <begin position="155"/>
        <end position="181"/>
    </location>
</feature>
<dbReference type="EMBL" id="FOHN01000003">
    <property type="protein sequence ID" value="SES78637.1"/>
    <property type="molecule type" value="Genomic_DNA"/>
</dbReference>
<sequence length="266" mass="29810">MLGKLMKYDFKAIFKYFIPLSIFIFVYSCFGTLLFNVKTGFVAKGTLINTLIVLLLITYVISIIGYNLMIQGIIVVNFYKSMVTDTGYLTHTLPVKKSDLLLSKLLTGVITLICSYVVLIVCATIMLDIPTNLIEYRHDIAAALHLSSKLINLSAIIKLIVNLIFTAIVGSIFSLCLYFVSIALGQLINRHKIVGSLLSFFGLSILLQIFSSIASVFFNEFAYMSDSTVIKFITPINTVFCLILLLLSALFMFITHFIFTRKLNLD</sequence>
<keyword evidence="1" id="KW-0812">Transmembrane</keyword>
<accession>A0A1H9ZAQ6</accession>
<dbReference type="OrthoDB" id="9816138at2"/>
<protein>
    <recommendedName>
        <fullName evidence="4">ABC-2 family transporter protein</fullName>
    </recommendedName>
</protein>
<keyword evidence="1" id="KW-0472">Membrane</keyword>
<dbReference type="STRING" id="29364.SAMN04487772_103101"/>
<gene>
    <name evidence="2" type="ORF">SAMN04487772_103101</name>
</gene>
<feature type="transmembrane region" description="Helical" evidence="1">
    <location>
        <begin position="12"/>
        <end position="35"/>
    </location>
</feature>
<dbReference type="AlphaFoldDB" id="A0A1H9ZAQ6"/>
<evidence type="ECO:0008006" key="4">
    <source>
        <dbReference type="Google" id="ProtNLM"/>
    </source>
</evidence>
<keyword evidence="3" id="KW-1185">Reference proteome</keyword>
<feature type="transmembrane region" description="Helical" evidence="1">
    <location>
        <begin position="237"/>
        <end position="259"/>
    </location>
</feature>
<name>A0A1H9ZAQ6_9FIRM</name>